<dbReference type="PROSITE" id="PS51704">
    <property type="entry name" value="GP_PDE"/>
    <property type="match status" value="1"/>
</dbReference>
<dbReference type="InterPro" id="IPR017946">
    <property type="entry name" value="PLC-like_Pdiesterase_TIM-brl"/>
</dbReference>
<reference evidence="2 4" key="1">
    <citation type="submission" date="2016-06" db="EMBL/GenBank/DDBJ databases">
        <authorList>
            <person name="Kjaerup R.B."/>
            <person name="Dalgaard T.S."/>
            <person name="Juul-Madsen H.R."/>
        </authorList>
    </citation>
    <scope>NUCLEOTIDE SEQUENCE [LARGE SCALE GENOMIC DNA]</scope>
    <source>
        <strain evidence="2">Orrdi1</strain>
    </source>
</reference>
<protein>
    <submittedName>
        <fullName evidence="2">Glycerophosphoryl diester phosphodiesterase</fullName>
        <ecNumber evidence="2">3.1.4.46</ecNumber>
    </submittedName>
</protein>
<dbReference type="EMBL" id="LT907988">
    <property type="protein sequence ID" value="SOE49480.1"/>
    <property type="molecule type" value="Genomic_DNA"/>
</dbReference>
<evidence type="ECO:0000313" key="4">
    <source>
        <dbReference type="Proteomes" id="UP000078558"/>
    </source>
</evidence>
<keyword evidence="2" id="KW-0378">Hydrolase</keyword>
<proteinExistence type="predicted"/>
<dbReference type="GO" id="GO:0008889">
    <property type="term" value="F:glycerophosphodiester phosphodiesterase activity"/>
    <property type="evidence" value="ECO:0007669"/>
    <property type="project" value="UniProtKB-EC"/>
</dbReference>
<dbReference type="KEGG" id="odi:ODI_R2102"/>
<dbReference type="InterPro" id="IPR030395">
    <property type="entry name" value="GP_PDE_dom"/>
</dbReference>
<keyword evidence="4" id="KW-1185">Reference proteome</keyword>
<organism evidence="2 4">
    <name type="scientific">Orrella dioscoreae</name>
    <dbReference type="NCBI Taxonomy" id="1851544"/>
    <lineage>
        <taxon>Bacteria</taxon>
        <taxon>Pseudomonadati</taxon>
        <taxon>Pseudomonadota</taxon>
        <taxon>Betaproteobacteria</taxon>
        <taxon>Burkholderiales</taxon>
        <taxon>Alcaligenaceae</taxon>
        <taxon>Orrella</taxon>
    </lineage>
</organism>
<dbReference type="CDD" id="cd08562">
    <property type="entry name" value="GDPD_EcUgpQ_like"/>
    <property type="match status" value="1"/>
</dbReference>
<dbReference type="STRING" id="1851544.ODI_01700"/>
<feature type="domain" description="GP-PDE" evidence="1">
    <location>
        <begin position="22"/>
        <end position="260"/>
    </location>
</feature>
<gene>
    <name evidence="2" type="ORF">ODI_01700</name>
    <name evidence="3" type="ORF">ODI_R2102</name>
</gene>
<dbReference type="GO" id="GO:0006629">
    <property type="term" value="P:lipid metabolic process"/>
    <property type="evidence" value="ECO:0007669"/>
    <property type="project" value="InterPro"/>
</dbReference>
<dbReference type="EC" id="3.1.4.46" evidence="2"/>
<dbReference type="Gene3D" id="3.20.20.190">
    <property type="entry name" value="Phosphatidylinositol (PI) phosphodiesterase"/>
    <property type="match status" value="1"/>
</dbReference>
<dbReference type="NCBIfam" id="NF006989">
    <property type="entry name" value="PRK09454.1"/>
    <property type="match status" value="1"/>
</dbReference>
<evidence type="ECO:0000259" key="1">
    <source>
        <dbReference type="PROSITE" id="PS51704"/>
    </source>
</evidence>
<name>A0A1C3JZ97_9BURK</name>
<sequence>MPAPLFALPPARMKTLAPWPYPRLAAHRGGGRLAPENTLAAMRTGLAHGFRMAEYDVKLSHDDVPVLLHDDTLDRTTDGRGPAAERTHGELARLDAGSWHSAPYAGEPIPTLRAVARYTQANQIASNVEIKPCPGREAVTGARVTQAVRELWHGAATPPLISSFSEAALAESARVAPELPRALLLEGPLPGDWLARLARHDCIALHMDQRHVDAEVARQVREAGYRLGAWTVNDLARADALRAWQTDLIFTDELALIRPD</sequence>
<dbReference type="AlphaFoldDB" id="A0A1C3JZ97"/>
<dbReference type="SUPFAM" id="SSF51695">
    <property type="entry name" value="PLC-like phosphodiesterases"/>
    <property type="match status" value="1"/>
</dbReference>
<dbReference type="Pfam" id="PF03009">
    <property type="entry name" value="GDPD"/>
    <property type="match status" value="1"/>
</dbReference>
<dbReference type="PANTHER" id="PTHR46211:SF1">
    <property type="entry name" value="GLYCEROPHOSPHODIESTER PHOSPHODIESTERASE, CYTOPLASMIC"/>
    <property type="match status" value="1"/>
</dbReference>
<evidence type="ECO:0000313" key="2">
    <source>
        <dbReference type="EMBL" id="SBT24580.1"/>
    </source>
</evidence>
<dbReference type="Proteomes" id="UP000078558">
    <property type="component" value="Chromosome I"/>
</dbReference>
<dbReference type="PROSITE" id="PS50007">
    <property type="entry name" value="PIPLC_X_DOMAIN"/>
    <property type="match status" value="1"/>
</dbReference>
<reference evidence="3 4" key="2">
    <citation type="submission" date="2017-08" db="EMBL/GenBank/DDBJ databases">
        <authorList>
            <person name="de Groot N.N."/>
        </authorList>
    </citation>
    <scope>NUCLEOTIDE SEQUENCE [LARGE SCALE GENOMIC DNA]</scope>
    <source>
        <strain evidence="3">Orrdi1</strain>
    </source>
</reference>
<evidence type="ECO:0000313" key="3">
    <source>
        <dbReference type="EMBL" id="SOE49480.1"/>
    </source>
</evidence>
<dbReference type="EMBL" id="FLRC01000010">
    <property type="protein sequence ID" value="SBT24580.1"/>
    <property type="molecule type" value="Genomic_DNA"/>
</dbReference>
<dbReference type="PANTHER" id="PTHR46211">
    <property type="entry name" value="GLYCEROPHOSPHORYL DIESTER PHOSPHODIESTERASE"/>
    <property type="match status" value="1"/>
</dbReference>
<accession>A0A1C3JZ97</accession>